<reference evidence="1" key="1">
    <citation type="submission" date="2014-09" db="EMBL/GenBank/DDBJ databases">
        <authorList>
            <person name="Magalhaes I.L.F."/>
            <person name="Oliveira U."/>
            <person name="Santos F.R."/>
            <person name="Vidigal T.H.D.A."/>
            <person name="Brescovit A.D."/>
            <person name="Santos A.J."/>
        </authorList>
    </citation>
    <scope>NUCLEOTIDE SEQUENCE</scope>
    <source>
        <tissue evidence="1">Shoot tissue taken approximately 20 cm above the soil surface</tissue>
    </source>
</reference>
<protein>
    <submittedName>
        <fullName evidence="1">Uncharacterized protein</fullName>
    </submittedName>
</protein>
<sequence>MQLLPRCAWAGSCRSGCGRVPVVTEQHMPSPRFPLRIASCPTASKKPNMSWL</sequence>
<name>A0A0A9E088_ARUDO</name>
<dbReference type="AlphaFoldDB" id="A0A0A9E088"/>
<proteinExistence type="predicted"/>
<dbReference type="EMBL" id="GBRH01204439">
    <property type="protein sequence ID" value="JAD93456.1"/>
    <property type="molecule type" value="Transcribed_RNA"/>
</dbReference>
<evidence type="ECO:0000313" key="1">
    <source>
        <dbReference type="EMBL" id="JAD93456.1"/>
    </source>
</evidence>
<reference evidence="1" key="2">
    <citation type="journal article" date="2015" name="Data Brief">
        <title>Shoot transcriptome of the giant reed, Arundo donax.</title>
        <authorList>
            <person name="Barrero R.A."/>
            <person name="Guerrero F.D."/>
            <person name="Moolhuijzen P."/>
            <person name="Goolsby J.A."/>
            <person name="Tidwell J."/>
            <person name="Bellgard S.E."/>
            <person name="Bellgard M.I."/>
        </authorList>
    </citation>
    <scope>NUCLEOTIDE SEQUENCE</scope>
    <source>
        <tissue evidence="1">Shoot tissue taken approximately 20 cm above the soil surface</tissue>
    </source>
</reference>
<organism evidence="1">
    <name type="scientific">Arundo donax</name>
    <name type="common">Giant reed</name>
    <name type="synonym">Donax arundinaceus</name>
    <dbReference type="NCBI Taxonomy" id="35708"/>
    <lineage>
        <taxon>Eukaryota</taxon>
        <taxon>Viridiplantae</taxon>
        <taxon>Streptophyta</taxon>
        <taxon>Embryophyta</taxon>
        <taxon>Tracheophyta</taxon>
        <taxon>Spermatophyta</taxon>
        <taxon>Magnoliopsida</taxon>
        <taxon>Liliopsida</taxon>
        <taxon>Poales</taxon>
        <taxon>Poaceae</taxon>
        <taxon>PACMAD clade</taxon>
        <taxon>Arundinoideae</taxon>
        <taxon>Arundineae</taxon>
        <taxon>Arundo</taxon>
    </lineage>
</organism>
<accession>A0A0A9E088</accession>